<evidence type="ECO:0000256" key="2">
    <source>
        <dbReference type="ARBA" id="ARBA00023270"/>
    </source>
</evidence>
<comment type="caution">
    <text evidence="3">The sequence shown here is derived from an EMBL/GenBank/DDBJ whole genome shotgun (WGS) entry which is preliminary data.</text>
</comment>
<name>A0A3M8K743_9CORY</name>
<dbReference type="GO" id="GO:0016052">
    <property type="term" value="P:carbohydrate catabolic process"/>
    <property type="evidence" value="ECO:0007669"/>
    <property type="project" value="TreeGrafter"/>
</dbReference>
<gene>
    <name evidence="3" type="ORF">C5L39_06745</name>
</gene>
<dbReference type="InterPro" id="IPR002915">
    <property type="entry name" value="DeoC/FbaB/LacD_aldolase"/>
</dbReference>
<dbReference type="PANTHER" id="PTHR10889">
    <property type="entry name" value="DEOXYRIBOSE-PHOSPHATE ALDOLASE"/>
    <property type="match status" value="1"/>
</dbReference>
<organism evidence="3 4">
    <name type="scientific">Corynebacterium alimapuense</name>
    <dbReference type="NCBI Taxonomy" id="1576874"/>
    <lineage>
        <taxon>Bacteria</taxon>
        <taxon>Bacillati</taxon>
        <taxon>Actinomycetota</taxon>
        <taxon>Actinomycetes</taxon>
        <taxon>Mycobacteriales</taxon>
        <taxon>Corynebacteriaceae</taxon>
        <taxon>Corynebacterium</taxon>
    </lineage>
</organism>
<sequence length="219" mass="22790">MTALTEDQAWLNGRVFFSLTSPGITQTEVQAGVEVAAELGLGGVSVAPSQLSIAVAAAEDTELTVASVVGFPSGRHHSLVKAAEARLAVQQGAGEIWLAPDPAISEENTLLAEFVAVRESVPHPVQLAVLLELPARTVQQTLSVARTARLAGIDKLVTASGWWPEEAAQAVDARASISSVSMILPTTVLGIADLGGVLTQLEQGAERVAVTDPTWLLSQ</sequence>
<proteinExistence type="predicted"/>
<keyword evidence="4" id="KW-1185">Reference proteome</keyword>
<dbReference type="Gene3D" id="3.20.20.70">
    <property type="entry name" value="Aldolase class I"/>
    <property type="match status" value="1"/>
</dbReference>
<keyword evidence="1" id="KW-0963">Cytoplasm</keyword>
<keyword evidence="2" id="KW-0704">Schiff base</keyword>
<evidence type="ECO:0000313" key="4">
    <source>
        <dbReference type="Proteomes" id="UP000266975"/>
    </source>
</evidence>
<dbReference type="PANTHER" id="PTHR10889:SF1">
    <property type="entry name" value="DEOXYRIBOSE-PHOSPHATE ALDOLASE"/>
    <property type="match status" value="1"/>
</dbReference>
<protein>
    <submittedName>
        <fullName evidence="3">2-deoxyribose-5-phosphate aldolase</fullName>
    </submittedName>
</protein>
<dbReference type="SMART" id="SM01133">
    <property type="entry name" value="DeoC"/>
    <property type="match status" value="1"/>
</dbReference>
<evidence type="ECO:0000313" key="3">
    <source>
        <dbReference type="EMBL" id="RNE48976.1"/>
    </source>
</evidence>
<dbReference type="SUPFAM" id="SSF51569">
    <property type="entry name" value="Aldolase"/>
    <property type="match status" value="1"/>
</dbReference>
<dbReference type="Proteomes" id="UP000266975">
    <property type="component" value="Unassembled WGS sequence"/>
</dbReference>
<dbReference type="GO" id="GO:0009264">
    <property type="term" value="P:deoxyribonucleotide catabolic process"/>
    <property type="evidence" value="ECO:0007669"/>
    <property type="project" value="InterPro"/>
</dbReference>
<dbReference type="OrthoDB" id="4421412at2"/>
<reference evidence="3 4" key="1">
    <citation type="submission" date="2018-02" db="EMBL/GenBank/DDBJ databases">
        <title>Corynebacterium alimpuense sp. nov., a marine obligate actinomycete isolated from sediments of Valparaiso bay, Chile.</title>
        <authorList>
            <person name="Claverias F."/>
            <person name="Gonzales-Siles L."/>
            <person name="Salva-Serra F."/>
            <person name="Inganaes E."/>
            <person name="Molin K."/>
            <person name="Cumsille A."/>
            <person name="Undabarrena A."/>
            <person name="Couve E."/>
            <person name="Moore E.R.B."/>
            <person name="Gomila M."/>
            <person name="Camara B."/>
        </authorList>
    </citation>
    <scope>NUCLEOTIDE SEQUENCE [LARGE SCALE GENOMIC DNA]</scope>
    <source>
        <strain evidence="3 4">CCUG 69366</strain>
    </source>
</reference>
<dbReference type="RefSeq" id="WP_123048111.1">
    <property type="nucleotide sequence ID" value="NZ_PTJO01000004.1"/>
</dbReference>
<dbReference type="GO" id="GO:0004139">
    <property type="term" value="F:deoxyribose-phosphate aldolase activity"/>
    <property type="evidence" value="ECO:0007669"/>
    <property type="project" value="InterPro"/>
</dbReference>
<accession>A0A3M8K743</accession>
<dbReference type="InterPro" id="IPR013785">
    <property type="entry name" value="Aldolase_TIM"/>
</dbReference>
<dbReference type="InterPro" id="IPR011343">
    <property type="entry name" value="DeoC"/>
</dbReference>
<dbReference type="GO" id="GO:0005737">
    <property type="term" value="C:cytoplasm"/>
    <property type="evidence" value="ECO:0007669"/>
    <property type="project" value="InterPro"/>
</dbReference>
<dbReference type="AlphaFoldDB" id="A0A3M8K743"/>
<dbReference type="EMBL" id="PTJO01000004">
    <property type="protein sequence ID" value="RNE48976.1"/>
    <property type="molecule type" value="Genomic_DNA"/>
</dbReference>
<evidence type="ECO:0000256" key="1">
    <source>
        <dbReference type="ARBA" id="ARBA00022490"/>
    </source>
</evidence>